<keyword evidence="3" id="KW-1185">Reference proteome</keyword>
<proteinExistence type="predicted"/>
<dbReference type="EMBL" id="BGPR01002274">
    <property type="protein sequence ID" value="GBM70802.1"/>
    <property type="molecule type" value="Genomic_DNA"/>
</dbReference>
<dbReference type="Proteomes" id="UP000499080">
    <property type="component" value="Unassembled WGS sequence"/>
</dbReference>
<dbReference type="AlphaFoldDB" id="A0A4Y2I003"/>
<evidence type="ECO:0000313" key="3">
    <source>
        <dbReference type="Proteomes" id="UP000499080"/>
    </source>
</evidence>
<feature type="region of interest" description="Disordered" evidence="1">
    <location>
        <begin position="130"/>
        <end position="153"/>
    </location>
</feature>
<comment type="caution">
    <text evidence="2">The sequence shown here is derived from an EMBL/GenBank/DDBJ whole genome shotgun (WGS) entry which is preliminary data.</text>
</comment>
<protein>
    <submittedName>
        <fullName evidence="2">Uncharacterized protein</fullName>
    </submittedName>
</protein>
<reference evidence="2 3" key="1">
    <citation type="journal article" date="2019" name="Sci. Rep.">
        <title>Orb-weaving spider Araneus ventricosus genome elucidates the spidroin gene catalogue.</title>
        <authorList>
            <person name="Kono N."/>
            <person name="Nakamura H."/>
            <person name="Ohtoshi R."/>
            <person name="Moran D.A.P."/>
            <person name="Shinohara A."/>
            <person name="Yoshida Y."/>
            <person name="Fujiwara M."/>
            <person name="Mori M."/>
            <person name="Tomita M."/>
            <person name="Arakawa K."/>
        </authorList>
    </citation>
    <scope>NUCLEOTIDE SEQUENCE [LARGE SCALE GENOMIC DNA]</scope>
</reference>
<evidence type="ECO:0000313" key="2">
    <source>
        <dbReference type="EMBL" id="GBM70802.1"/>
    </source>
</evidence>
<feature type="compositionally biased region" description="Polar residues" evidence="1">
    <location>
        <begin position="133"/>
        <end position="153"/>
    </location>
</feature>
<sequence length="153" mass="17204">MFPTSREGHRSAIERRNLGGHSISCGRPLRVLWHRRDLLWIPQPPAKIPTQLWQNEWDNGDTGRYVHLILPKVKHCGNDQKSCLQRDIAHSQLTLRDLASEPPIVVVVASWEPLCTSQPASPLQAHIIPPSPQTTVNISGGKETSTTHCQEFK</sequence>
<evidence type="ECO:0000256" key="1">
    <source>
        <dbReference type="SAM" id="MobiDB-lite"/>
    </source>
</evidence>
<name>A0A4Y2I003_ARAVE</name>
<gene>
    <name evidence="2" type="ORF">AVEN_127348_1</name>
</gene>
<accession>A0A4Y2I003</accession>
<organism evidence="2 3">
    <name type="scientific">Araneus ventricosus</name>
    <name type="common">Orbweaver spider</name>
    <name type="synonym">Epeira ventricosa</name>
    <dbReference type="NCBI Taxonomy" id="182803"/>
    <lineage>
        <taxon>Eukaryota</taxon>
        <taxon>Metazoa</taxon>
        <taxon>Ecdysozoa</taxon>
        <taxon>Arthropoda</taxon>
        <taxon>Chelicerata</taxon>
        <taxon>Arachnida</taxon>
        <taxon>Araneae</taxon>
        <taxon>Araneomorphae</taxon>
        <taxon>Entelegynae</taxon>
        <taxon>Araneoidea</taxon>
        <taxon>Araneidae</taxon>
        <taxon>Araneus</taxon>
    </lineage>
</organism>